<feature type="chain" id="PRO_5038509630" evidence="1">
    <location>
        <begin position="25"/>
        <end position="369"/>
    </location>
</feature>
<keyword evidence="1" id="KW-0732">Signal</keyword>
<evidence type="ECO:0000256" key="1">
    <source>
        <dbReference type="SAM" id="SignalP"/>
    </source>
</evidence>
<evidence type="ECO:0000313" key="2">
    <source>
        <dbReference type="EMBL" id="TXN29969.1"/>
    </source>
</evidence>
<dbReference type="InterPro" id="IPR006059">
    <property type="entry name" value="SBP"/>
</dbReference>
<sequence length="369" mass="38691">MTSVSRSRIALAGVSITAAALLLAGCSAGGGTASPSASSSGSAEDTAPVSLTFVGYGGVGQDAMIKYYQQPYMAQHPNVTFVNTSPPDVAQVQAQVQAGSIQQDIVATSPAAAQQGCGTIFEPLDLSSVDQKNLVPQTVGKCYIGNFINASPFAYRTDAFPDPSKAPKTLADFFNTKKFPGKRGMLTNLQNGILEYPLLADGVKPDKLYPLDIDRSLKKLDSIRNDTIFAPNVGVLQQDVASGQVDMFMLADSRDVPLLDSGTKITIVWDKTVASINAFAVPKGDPKAKAAEAFLASAVANPAAVTGISETLGVAPVNLATKPVLSANAKKLQVYNKTVNPGTTVLQDVAWYTKNFTLATQKLNAWLAG</sequence>
<proteinExistence type="predicted"/>
<evidence type="ECO:0000313" key="3">
    <source>
        <dbReference type="Proteomes" id="UP000321379"/>
    </source>
</evidence>
<dbReference type="Proteomes" id="UP000321379">
    <property type="component" value="Unassembled WGS sequence"/>
</dbReference>
<gene>
    <name evidence="2" type="ORF">FVP33_12625</name>
</gene>
<keyword evidence="3" id="KW-1185">Reference proteome</keyword>
<name>A0A5C8UR78_9MICO</name>
<reference evidence="2 3" key="1">
    <citation type="submission" date="2019-08" db="EMBL/GenBank/DDBJ databases">
        <title>Bacterial whole genome sequence for Glaciihabitans sp. CHu50b-6-2.</title>
        <authorList>
            <person name="Jin L."/>
        </authorList>
    </citation>
    <scope>NUCLEOTIDE SEQUENCE [LARGE SCALE GENOMIC DNA]</scope>
    <source>
        <strain evidence="2 3">CHu50b-6-2</strain>
    </source>
</reference>
<dbReference type="Gene3D" id="3.40.190.10">
    <property type="entry name" value="Periplasmic binding protein-like II"/>
    <property type="match status" value="2"/>
</dbReference>
<comment type="caution">
    <text evidence="2">The sequence shown here is derived from an EMBL/GenBank/DDBJ whole genome shotgun (WGS) entry which is preliminary data.</text>
</comment>
<dbReference type="EMBL" id="VRMG01000008">
    <property type="protein sequence ID" value="TXN29969.1"/>
    <property type="molecule type" value="Genomic_DNA"/>
</dbReference>
<dbReference type="PROSITE" id="PS51257">
    <property type="entry name" value="PROKAR_LIPOPROTEIN"/>
    <property type="match status" value="1"/>
</dbReference>
<dbReference type="AlphaFoldDB" id="A0A5C8UR78"/>
<dbReference type="Pfam" id="PF13416">
    <property type="entry name" value="SBP_bac_8"/>
    <property type="match status" value="1"/>
</dbReference>
<accession>A0A5C8UR78</accession>
<organism evidence="2 3">
    <name type="scientific">Lacisediminihabitans profunda</name>
    <dbReference type="NCBI Taxonomy" id="2594790"/>
    <lineage>
        <taxon>Bacteria</taxon>
        <taxon>Bacillati</taxon>
        <taxon>Actinomycetota</taxon>
        <taxon>Actinomycetes</taxon>
        <taxon>Micrococcales</taxon>
        <taxon>Microbacteriaceae</taxon>
        <taxon>Lacisediminihabitans</taxon>
    </lineage>
</organism>
<feature type="signal peptide" evidence="1">
    <location>
        <begin position="1"/>
        <end position="24"/>
    </location>
</feature>
<protein>
    <submittedName>
        <fullName evidence="2">Extracellular solute-binding protein</fullName>
    </submittedName>
</protein>
<dbReference type="SUPFAM" id="SSF53850">
    <property type="entry name" value="Periplasmic binding protein-like II"/>
    <property type="match status" value="1"/>
</dbReference>